<dbReference type="EMBL" id="JBINXB010000001">
    <property type="protein sequence ID" value="MFH6564472.1"/>
    <property type="molecule type" value="Genomic_DNA"/>
</dbReference>
<evidence type="ECO:0000313" key="8">
    <source>
        <dbReference type="Proteomes" id="UP001609821"/>
    </source>
</evidence>
<dbReference type="PIRSF" id="PIRSF006324">
    <property type="entry name" value="LeuE"/>
    <property type="match status" value="1"/>
</dbReference>
<evidence type="ECO:0000313" key="7">
    <source>
        <dbReference type="EMBL" id="MFH6564472.1"/>
    </source>
</evidence>
<feature type="transmembrane region" description="Helical" evidence="6">
    <location>
        <begin position="110"/>
        <end position="133"/>
    </location>
</feature>
<dbReference type="PANTHER" id="PTHR30086:SF20">
    <property type="entry name" value="ARGININE EXPORTER PROTEIN ARGO-RELATED"/>
    <property type="match status" value="1"/>
</dbReference>
<dbReference type="InterPro" id="IPR001123">
    <property type="entry name" value="LeuE-type"/>
</dbReference>
<accession>A0ABW7LS78</accession>
<evidence type="ECO:0000256" key="6">
    <source>
        <dbReference type="SAM" id="Phobius"/>
    </source>
</evidence>
<keyword evidence="5 6" id="KW-0472">Membrane</keyword>
<protein>
    <submittedName>
        <fullName evidence="7">LysE family translocator</fullName>
    </submittedName>
</protein>
<proteinExistence type="predicted"/>
<evidence type="ECO:0000256" key="4">
    <source>
        <dbReference type="ARBA" id="ARBA00022989"/>
    </source>
</evidence>
<evidence type="ECO:0000256" key="1">
    <source>
        <dbReference type="ARBA" id="ARBA00004651"/>
    </source>
</evidence>
<dbReference type="Proteomes" id="UP001609821">
    <property type="component" value="Unassembled WGS sequence"/>
</dbReference>
<feature type="transmembrane region" description="Helical" evidence="6">
    <location>
        <begin position="6"/>
        <end position="26"/>
    </location>
</feature>
<gene>
    <name evidence="7" type="ORF">ACHMWK_00420</name>
</gene>
<keyword evidence="8" id="KW-1185">Reference proteome</keyword>
<evidence type="ECO:0000256" key="3">
    <source>
        <dbReference type="ARBA" id="ARBA00022692"/>
    </source>
</evidence>
<keyword evidence="2" id="KW-1003">Cell membrane</keyword>
<dbReference type="RefSeq" id="WP_261738374.1">
    <property type="nucleotide sequence ID" value="NZ_JBINXA010000002.1"/>
</dbReference>
<keyword evidence="4 6" id="KW-1133">Transmembrane helix</keyword>
<dbReference type="Pfam" id="PF01810">
    <property type="entry name" value="LysE"/>
    <property type="match status" value="1"/>
</dbReference>
<dbReference type="PANTHER" id="PTHR30086">
    <property type="entry name" value="ARGININE EXPORTER PROTEIN ARGO"/>
    <property type="match status" value="1"/>
</dbReference>
<name>A0ABW7LS78_9PSED</name>
<feature type="transmembrane region" description="Helical" evidence="6">
    <location>
        <begin position="153"/>
        <end position="174"/>
    </location>
</feature>
<keyword evidence="3 6" id="KW-0812">Transmembrane</keyword>
<evidence type="ECO:0000256" key="5">
    <source>
        <dbReference type="ARBA" id="ARBA00023136"/>
    </source>
</evidence>
<feature type="transmembrane region" description="Helical" evidence="6">
    <location>
        <begin position="71"/>
        <end position="89"/>
    </location>
</feature>
<sequence>MFPIDIWLAYSAACLLLVIAPGPDNLLAVGRGLSQGRLAALVSGMASGAGILFHVATASLGLTLLMQTSVVAFWIVKLIGAGYLLWLGIKVLRSRSLISFQPAAKQPLTSIFFTGFLSAALNPKPGLFVLAFIPQFVDPLRGSVSTQMLVYGAWFALLTAIGFSLMGVFATVLTQWLRPRPRLVNGLNVGAGLTFVASGVSIAALSQK</sequence>
<reference evidence="7 8" key="1">
    <citation type="submission" date="2024-10" db="EMBL/GenBank/DDBJ databases">
        <title>Aeromonas and Pseudomonas from the Cagarras Archipelago, Rio de Janeiro, Brazil.</title>
        <authorList>
            <person name="Canellas A.L.B."/>
            <person name="Laport M.S."/>
        </authorList>
    </citation>
    <scope>NUCLEOTIDE SEQUENCE [LARGE SCALE GENOMIC DNA]</scope>
    <source>
        <strain evidence="7 8">CPF-4</strain>
    </source>
</reference>
<comment type="subcellular location">
    <subcellularLocation>
        <location evidence="1">Cell membrane</location>
        <topology evidence="1">Multi-pass membrane protein</topology>
    </subcellularLocation>
</comment>
<feature type="transmembrane region" description="Helical" evidence="6">
    <location>
        <begin position="38"/>
        <end position="65"/>
    </location>
</feature>
<feature type="transmembrane region" description="Helical" evidence="6">
    <location>
        <begin position="186"/>
        <end position="205"/>
    </location>
</feature>
<organism evidence="7 8">
    <name type="scientific">Pseudomonas kulmbachensis</name>
    <dbReference type="NCBI Taxonomy" id="3043408"/>
    <lineage>
        <taxon>Bacteria</taxon>
        <taxon>Pseudomonadati</taxon>
        <taxon>Pseudomonadota</taxon>
        <taxon>Gammaproteobacteria</taxon>
        <taxon>Pseudomonadales</taxon>
        <taxon>Pseudomonadaceae</taxon>
        <taxon>Pseudomonas</taxon>
    </lineage>
</organism>
<evidence type="ECO:0000256" key="2">
    <source>
        <dbReference type="ARBA" id="ARBA00022475"/>
    </source>
</evidence>
<comment type="caution">
    <text evidence="7">The sequence shown here is derived from an EMBL/GenBank/DDBJ whole genome shotgun (WGS) entry which is preliminary data.</text>
</comment>